<protein>
    <submittedName>
        <fullName evidence="1">Uncharacterized protein</fullName>
    </submittedName>
</protein>
<gene>
    <name evidence="1" type="ORF">glt_00935</name>
</gene>
<keyword evidence="2" id="KW-1185">Reference proteome</keyword>
<dbReference type="Proteomes" id="UP000241071">
    <property type="component" value="Segment"/>
</dbReference>
<evidence type="ECO:0000313" key="1">
    <source>
        <dbReference type="EMBL" id="AGF85738.1"/>
    </source>
</evidence>
<dbReference type="SUPFAM" id="SSF55979">
    <property type="entry name" value="DNA clamp"/>
    <property type="match status" value="1"/>
</dbReference>
<dbReference type="InterPro" id="IPR046938">
    <property type="entry name" value="DNA_clamp_sf"/>
</dbReference>
<dbReference type="EMBL" id="KC008572">
    <property type="protein sequence ID" value="AGF85738.1"/>
    <property type="molecule type" value="Genomic_DNA"/>
</dbReference>
<evidence type="ECO:0000313" key="2">
    <source>
        <dbReference type="Proteomes" id="UP000241071"/>
    </source>
</evidence>
<name>M1PI09_9VIRU</name>
<proteinExistence type="predicted"/>
<reference evidence="1 2" key="1">
    <citation type="submission" date="2012-10" db="EMBL/GenBank/DDBJ databases">
        <title>Complete genome sequence of Moumouvirus goulette.</title>
        <authorList>
            <person name="Fournous G."/>
            <person name="Bougalmi M."/>
            <person name="Colson P."/>
        </authorList>
    </citation>
    <scope>NUCLEOTIDE SEQUENCE [LARGE SCALE GENOMIC DNA]</scope>
</reference>
<organism evidence="1 2">
    <name type="scientific">Moumouvirus goulette</name>
    <dbReference type="NCBI Taxonomy" id="1247379"/>
    <lineage>
        <taxon>Viruses</taxon>
        <taxon>Varidnaviria</taxon>
        <taxon>Bamfordvirae</taxon>
        <taxon>Nucleocytoviricota</taxon>
        <taxon>Megaviricetes</taxon>
        <taxon>Imitervirales</taxon>
        <taxon>Mimiviridae</taxon>
        <taxon>Megamimivirinae</taxon>
        <taxon>Moumouvirus</taxon>
        <taxon>Moumouvirus goulettemassiliense</taxon>
    </lineage>
</organism>
<accession>M1PI09</accession>
<sequence length="127" mass="15018">MEKTNKNFLELVIEKEHVRILKNIIESFCSKKSCKIIFDSSNNNDKKCNIKLLPFDEKGVYNTKIEIQADKLRYFICEMPTASIIVDSQLLVDRFRKITTNDSVIIYMKNTKNQLFIYNLDDNNNHY</sequence>